<feature type="compositionally biased region" description="Low complexity" evidence="4">
    <location>
        <begin position="532"/>
        <end position="548"/>
    </location>
</feature>
<feature type="domain" description="AAA ATPase AAA+ lid" evidence="7">
    <location>
        <begin position="666"/>
        <end position="700"/>
    </location>
</feature>
<dbReference type="PANTHER" id="PTHR23069">
    <property type="entry name" value="AAA DOMAIN-CONTAINING"/>
    <property type="match status" value="1"/>
</dbReference>
<comment type="caution">
    <text evidence="8">The sequence shown here is derived from an EMBL/GenBank/DDBJ whole genome shotgun (WGS) entry which is preliminary data.</text>
</comment>
<dbReference type="InterPro" id="IPR045199">
    <property type="entry name" value="ATAD2-like"/>
</dbReference>
<dbReference type="GO" id="GO:0045815">
    <property type="term" value="P:transcription initiation-coupled chromatin remodeling"/>
    <property type="evidence" value="ECO:0007669"/>
    <property type="project" value="TreeGrafter"/>
</dbReference>
<comment type="similarity">
    <text evidence="1">Belongs to the AAA ATPase family.</text>
</comment>
<dbReference type="GO" id="GO:0120013">
    <property type="term" value="F:lipid transfer activity"/>
    <property type="evidence" value="ECO:0007669"/>
    <property type="project" value="InterPro"/>
</dbReference>
<evidence type="ECO:0000313" key="8">
    <source>
        <dbReference type="EMBL" id="TFY59854.1"/>
    </source>
</evidence>
<evidence type="ECO:0000256" key="4">
    <source>
        <dbReference type="SAM" id="MobiDB-lite"/>
    </source>
</evidence>
<dbReference type="InterPro" id="IPR036497">
    <property type="entry name" value="GLTP_sf"/>
</dbReference>
<feature type="region of interest" description="Disordered" evidence="4">
    <location>
        <begin position="532"/>
        <end position="586"/>
    </location>
</feature>
<keyword evidence="2" id="KW-0547">Nucleotide-binding</keyword>
<dbReference type="Proteomes" id="UP000298327">
    <property type="component" value="Unassembled WGS sequence"/>
</dbReference>
<dbReference type="SUPFAM" id="SSF52540">
    <property type="entry name" value="P-loop containing nucleoside triphosphate hydrolases"/>
    <property type="match status" value="2"/>
</dbReference>
<dbReference type="GO" id="GO:0042393">
    <property type="term" value="F:histone binding"/>
    <property type="evidence" value="ECO:0007669"/>
    <property type="project" value="TreeGrafter"/>
</dbReference>
<dbReference type="InterPro" id="IPR027417">
    <property type="entry name" value="P-loop_NTPase"/>
</dbReference>
<evidence type="ECO:0000259" key="5">
    <source>
        <dbReference type="Pfam" id="PF00004"/>
    </source>
</evidence>
<feature type="domain" description="Glycolipid transfer protein" evidence="6">
    <location>
        <begin position="21"/>
        <end position="160"/>
    </location>
</feature>
<accession>A0A4Y9YBG4</accession>
<evidence type="ECO:0000256" key="1">
    <source>
        <dbReference type="ARBA" id="ARBA00006914"/>
    </source>
</evidence>
<dbReference type="Pfam" id="PF08718">
    <property type="entry name" value="GLTP"/>
    <property type="match status" value="1"/>
</dbReference>
<dbReference type="PROSITE" id="PS00674">
    <property type="entry name" value="AAA"/>
    <property type="match status" value="1"/>
</dbReference>
<dbReference type="GO" id="GO:0003682">
    <property type="term" value="F:chromatin binding"/>
    <property type="evidence" value="ECO:0007669"/>
    <property type="project" value="TreeGrafter"/>
</dbReference>
<dbReference type="GO" id="GO:0016887">
    <property type="term" value="F:ATP hydrolysis activity"/>
    <property type="evidence" value="ECO:0007669"/>
    <property type="project" value="InterPro"/>
</dbReference>
<evidence type="ECO:0000259" key="6">
    <source>
        <dbReference type="Pfam" id="PF08718"/>
    </source>
</evidence>
<evidence type="ECO:0008006" key="10">
    <source>
        <dbReference type="Google" id="ProtNLM"/>
    </source>
</evidence>
<keyword evidence="3" id="KW-0067">ATP-binding</keyword>
<dbReference type="OrthoDB" id="205255at2759"/>
<gene>
    <name evidence="8" type="ORF">EVG20_g7635</name>
</gene>
<dbReference type="FunFam" id="1.10.3520.10:FF:000001">
    <property type="entry name" value="Pleckstrin domain-containing family A member 8"/>
    <property type="match status" value="1"/>
</dbReference>
<evidence type="ECO:0000313" key="9">
    <source>
        <dbReference type="Proteomes" id="UP000298327"/>
    </source>
</evidence>
<sequence length="725" mass="78879">MPPHFETVKSFADVPIRDEGVETSDFLEASTGLVDMFDLLGNGVFGFVQNDLRSNIAGVKLRYDAHTDTSETLEKLVITEAQEGVRIATACLVRLIRGLAFTCHALMNVQADRSAELHVCFKRSYDIVLRHHHSFVIRSVVLVTCNPRVPYRHDFYTRIAQGGSVDKLDEEMAKWLVGLEAIVTRITAFLLKGNYGKNIVVRYQRELAVTPLSPELKPSLPGDHNTSRMSNASFSAKAFKISCADPEDVEGRAVRRVLVSPDALKGTKLCAGDPVALTVVRSKAADSGPLPFAVGALWPLSELSADAVHVSPSLLFTLRTTEGSQVRIFPLASQSPKSAPWIPSLRFATEAGSIRLREVDATGNPLPPLEKSAKEDKGKRRDWLTLLVRETLVDLKYTTRTQIVQVRYEGSLRYFAPIFVTLQNVPTADPISDLSKTLDALAVDDLPPLSTVGWDTSVVIEDRAKASQKMQTPHLAKQSIEALDPSSSATAPDAYSLVGGLDKQIAQIRDLIEIPLTRPDLFRHFGLKPPRGLLLHGPPGTAPPTTARPKPPCGASSQTHAPRRPASSCSTRSTRSVRAREDSAGGEVEKRVVATLLTEMDGVEGDGEEDVRVVVVATTNRPNAIDPALRRPGRFDREIEIGIPDVEARISILNVLLSKTPHEVSDEQLRAVASRAHGYVGADLAAVVREAGTTAIKRYLALSPTTPGTPQPHSHLPSPTPLRLG</sequence>
<dbReference type="GO" id="GO:0005634">
    <property type="term" value="C:nucleus"/>
    <property type="evidence" value="ECO:0007669"/>
    <property type="project" value="TreeGrafter"/>
</dbReference>
<dbReference type="Pfam" id="PF17862">
    <property type="entry name" value="AAA_lid_3"/>
    <property type="match status" value="1"/>
</dbReference>
<evidence type="ECO:0000256" key="2">
    <source>
        <dbReference type="ARBA" id="ARBA00022741"/>
    </source>
</evidence>
<dbReference type="InterPro" id="IPR003960">
    <property type="entry name" value="ATPase_AAA_CS"/>
</dbReference>
<feature type="region of interest" description="Disordered" evidence="4">
    <location>
        <begin position="703"/>
        <end position="725"/>
    </location>
</feature>
<organism evidence="8 9">
    <name type="scientific">Dentipellis fragilis</name>
    <dbReference type="NCBI Taxonomy" id="205917"/>
    <lineage>
        <taxon>Eukaryota</taxon>
        <taxon>Fungi</taxon>
        <taxon>Dikarya</taxon>
        <taxon>Basidiomycota</taxon>
        <taxon>Agaricomycotina</taxon>
        <taxon>Agaricomycetes</taxon>
        <taxon>Russulales</taxon>
        <taxon>Hericiaceae</taxon>
        <taxon>Dentipellis</taxon>
    </lineage>
</organism>
<evidence type="ECO:0000259" key="7">
    <source>
        <dbReference type="Pfam" id="PF17862"/>
    </source>
</evidence>
<dbReference type="SUPFAM" id="SSF110004">
    <property type="entry name" value="Glycolipid transfer protein, GLTP"/>
    <property type="match status" value="1"/>
</dbReference>
<protein>
    <recommendedName>
        <fullName evidence="10">AAA+ ATPase domain-containing protein</fullName>
    </recommendedName>
</protein>
<dbReference type="PANTHER" id="PTHR23069:SF0">
    <property type="entry name" value="TAT-BINDING HOMOLOG 7"/>
    <property type="match status" value="1"/>
</dbReference>
<dbReference type="GO" id="GO:0006334">
    <property type="term" value="P:nucleosome assembly"/>
    <property type="evidence" value="ECO:0007669"/>
    <property type="project" value="TreeGrafter"/>
</dbReference>
<dbReference type="STRING" id="205917.A0A4Y9YBG4"/>
<dbReference type="Gene3D" id="1.10.3520.10">
    <property type="entry name" value="Glycolipid transfer protein"/>
    <property type="match status" value="1"/>
</dbReference>
<proteinExistence type="inferred from homology"/>
<evidence type="ECO:0000256" key="3">
    <source>
        <dbReference type="ARBA" id="ARBA00022840"/>
    </source>
</evidence>
<name>A0A4Y9YBG4_9AGAM</name>
<dbReference type="InterPro" id="IPR014830">
    <property type="entry name" value="Glycolipid_transfer_prot_dom"/>
</dbReference>
<reference evidence="8 9" key="1">
    <citation type="submission" date="2019-02" db="EMBL/GenBank/DDBJ databases">
        <title>Genome sequencing of the rare red list fungi Dentipellis fragilis.</title>
        <authorList>
            <person name="Buettner E."/>
            <person name="Kellner H."/>
        </authorList>
    </citation>
    <scope>NUCLEOTIDE SEQUENCE [LARGE SCALE GENOMIC DNA]</scope>
    <source>
        <strain evidence="8 9">DSM 105465</strain>
    </source>
</reference>
<feature type="compositionally biased region" description="Low complexity" evidence="4">
    <location>
        <begin position="564"/>
        <end position="576"/>
    </location>
</feature>
<dbReference type="InterPro" id="IPR041569">
    <property type="entry name" value="AAA_lid_3"/>
</dbReference>
<feature type="domain" description="ATPase AAA-type core" evidence="5">
    <location>
        <begin position="579"/>
        <end position="642"/>
    </location>
</feature>
<dbReference type="Gene3D" id="3.40.50.300">
    <property type="entry name" value="P-loop containing nucleotide triphosphate hydrolases"/>
    <property type="match status" value="2"/>
</dbReference>
<dbReference type="EMBL" id="SEOQ01000595">
    <property type="protein sequence ID" value="TFY59854.1"/>
    <property type="molecule type" value="Genomic_DNA"/>
</dbReference>
<dbReference type="GO" id="GO:0005524">
    <property type="term" value="F:ATP binding"/>
    <property type="evidence" value="ECO:0007669"/>
    <property type="project" value="UniProtKB-KW"/>
</dbReference>
<dbReference type="Pfam" id="PF00004">
    <property type="entry name" value="AAA"/>
    <property type="match status" value="1"/>
</dbReference>
<keyword evidence="9" id="KW-1185">Reference proteome</keyword>
<dbReference type="InterPro" id="IPR003959">
    <property type="entry name" value="ATPase_AAA_core"/>
</dbReference>
<dbReference type="GO" id="GO:0005737">
    <property type="term" value="C:cytoplasm"/>
    <property type="evidence" value="ECO:0007669"/>
    <property type="project" value="InterPro"/>
</dbReference>
<feature type="non-terminal residue" evidence="8">
    <location>
        <position position="725"/>
    </location>
</feature>
<dbReference type="AlphaFoldDB" id="A0A4Y9YBG4"/>
<feature type="compositionally biased region" description="Polar residues" evidence="4">
    <location>
        <begin position="703"/>
        <end position="712"/>
    </location>
</feature>
<dbReference type="Gene3D" id="1.10.8.60">
    <property type="match status" value="1"/>
</dbReference>
<dbReference type="GO" id="GO:0006337">
    <property type="term" value="P:nucleosome disassembly"/>
    <property type="evidence" value="ECO:0007669"/>
    <property type="project" value="TreeGrafter"/>
</dbReference>